<name>A0ABR2SM94_9ROSI</name>
<feature type="compositionally biased region" description="Acidic residues" evidence="1">
    <location>
        <begin position="140"/>
        <end position="149"/>
    </location>
</feature>
<reference evidence="2 3" key="1">
    <citation type="journal article" date="2024" name="G3 (Bethesda)">
        <title>Genome assembly of Hibiscus sabdariffa L. provides insights into metabolisms of medicinal natural products.</title>
        <authorList>
            <person name="Kim T."/>
        </authorList>
    </citation>
    <scope>NUCLEOTIDE SEQUENCE [LARGE SCALE GENOMIC DNA]</scope>
    <source>
        <strain evidence="2">TK-2024</strain>
        <tissue evidence="2">Old leaves</tissue>
    </source>
</reference>
<feature type="region of interest" description="Disordered" evidence="1">
    <location>
        <begin position="106"/>
        <end position="188"/>
    </location>
</feature>
<protein>
    <submittedName>
        <fullName evidence="2">Uncharacterized protein</fullName>
    </submittedName>
</protein>
<organism evidence="2 3">
    <name type="scientific">Hibiscus sabdariffa</name>
    <name type="common">roselle</name>
    <dbReference type="NCBI Taxonomy" id="183260"/>
    <lineage>
        <taxon>Eukaryota</taxon>
        <taxon>Viridiplantae</taxon>
        <taxon>Streptophyta</taxon>
        <taxon>Embryophyta</taxon>
        <taxon>Tracheophyta</taxon>
        <taxon>Spermatophyta</taxon>
        <taxon>Magnoliopsida</taxon>
        <taxon>eudicotyledons</taxon>
        <taxon>Gunneridae</taxon>
        <taxon>Pentapetalae</taxon>
        <taxon>rosids</taxon>
        <taxon>malvids</taxon>
        <taxon>Malvales</taxon>
        <taxon>Malvaceae</taxon>
        <taxon>Malvoideae</taxon>
        <taxon>Hibiscus</taxon>
    </lineage>
</organism>
<accession>A0ABR2SM94</accession>
<sequence length="188" mass="20423">MDASSENDDNGPNGPGTSASDGHEGVHFGWSDEIVDEDSYEAHEDSGESDWLGRDQLLSDNDEEVNTIGAHFMVVKKKIRNKIVQAADLEPPLNLSFVVENENDARNAEVENEANRNRPAESGVNEKEADGNGENKTDGADENYIEENEASSVGLSTGEETDYLGSSDVGSYETDKNGYFVSKKTSKI</sequence>
<feature type="compositionally biased region" description="Basic and acidic residues" evidence="1">
    <location>
        <begin position="106"/>
        <end position="139"/>
    </location>
</feature>
<gene>
    <name evidence="2" type="ORF">V6N11_039111</name>
</gene>
<comment type="caution">
    <text evidence="2">The sequence shown here is derived from an EMBL/GenBank/DDBJ whole genome shotgun (WGS) entry which is preliminary data.</text>
</comment>
<dbReference type="EMBL" id="JBBPBN010000013">
    <property type="protein sequence ID" value="KAK9026267.1"/>
    <property type="molecule type" value="Genomic_DNA"/>
</dbReference>
<keyword evidence="3" id="KW-1185">Reference proteome</keyword>
<evidence type="ECO:0000313" key="3">
    <source>
        <dbReference type="Proteomes" id="UP001396334"/>
    </source>
</evidence>
<evidence type="ECO:0000256" key="1">
    <source>
        <dbReference type="SAM" id="MobiDB-lite"/>
    </source>
</evidence>
<evidence type="ECO:0000313" key="2">
    <source>
        <dbReference type="EMBL" id="KAK9026267.1"/>
    </source>
</evidence>
<proteinExistence type="predicted"/>
<feature type="region of interest" description="Disordered" evidence="1">
    <location>
        <begin position="1"/>
        <end position="55"/>
    </location>
</feature>
<dbReference type="Proteomes" id="UP001396334">
    <property type="component" value="Unassembled WGS sequence"/>
</dbReference>